<gene>
    <name evidence="8" type="ORF">N136_02480</name>
</gene>
<dbReference type="FunFam" id="3.40.50.300:FF:000425">
    <property type="entry name" value="Probable ABC transporter, ATP-binding subunit"/>
    <property type="match status" value="1"/>
</dbReference>
<evidence type="ECO:0000259" key="7">
    <source>
        <dbReference type="PROSITE" id="PS50893"/>
    </source>
</evidence>
<proteinExistence type="inferred from homology"/>
<dbReference type="PANTHER" id="PTHR43117">
    <property type="entry name" value="OSMOPROTECTANT IMPORT ATP-BINDING PROTEIN OSMV"/>
    <property type="match status" value="1"/>
</dbReference>
<dbReference type="InterPro" id="IPR003439">
    <property type="entry name" value="ABC_transporter-like_ATP-bd"/>
</dbReference>
<dbReference type="GO" id="GO:0015418">
    <property type="term" value="F:ABC-type quaternary ammonium compound transporting activity"/>
    <property type="evidence" value="ECO:0007669"/>
    <property type="project" value="UniProtKB-EC"/>
</dbReference>
<name>U2T8Y5_LEIAQ</name>
<keyword evidence="2" id="KW-0813">Transport</keyword>
<evidence type="ECO:0000256" key="3">
    <source>
        <dbReference type="ARBA" id="ARBA00022741"/>
    </source>
</evidence>
<evidence type="ECO:0000256" key="1">
    <source>
        <dbReference type="ARBA" id="ARBA00005417"/>
    </source>
</evidence>
<dbReference type="SUPFAM" id="SSF52540">
    <property type="entry name" value="P-loop containing nucleoside triphosphate hydrolases"/>
    <property type="match status" value="1"/>
</dbReference>
<dbReference type="Gene3D" id="3.40.50.300">
    <property type="entry name" value="P-loop containing nucleotide triphosphate hydrolases"/>
    <property type="match status" value="1"/>
</dbReference>
<evidence type="ECO:0000313" key="9">
    <source>
        <dbReference type="Proteomes" id="UP000016605"/>
    </source>
</evidence>
<dbReference type="EMBL" id="AWVQ01000320">
    <property type="protein sequence ID" value="ERK71162.1"/>
    <property type="molecule type" value="Genomic_DNA"/>
</dbReference>
<dbReference type="GO" id="GO:0005524">
    <property type="term" value="F:ATP binding"/>
    <property type="evidence" value="ECO:0007669"/>
    <property type="project" value="UniProtKB-KW"/>
</dbReference>
<protein>
    <recommendedName>
        <fullName evidence="5">ABC-type quaternary amine transporter</fullName>
        <ecNumber evidence="5">7.6.2.9</ecNumber>
    </recommendedName>
</protein>
<dbReference type="PROSITE" id="PS00211">
    <property type="entry name" value="ABC_TRANSPORTER_1"/>
    <property type="match status" value="1"/>
</dbReference>
<dbReference type="GO" id="GO:0016887">
    <property type="term" value="F:ATP hydrolysis activity"/>
    <property type="evidence" value="ECO:0007669"/>
    <property type="project" value="InterPro"/>
</dbReference>
<dbReference type="SMART" id="SM00382">
    <property type="entry name" value="AAA"/>
    <property type="match status" value="1"/>
</dbReference>
<dbReference type="InterPro" id="IPR003593">
    <property type="entry name" value="AAA+_ATPase"/>
</dbReference>
<organism evidence="8 9">
    <name type="scientific">Leifsonia aquatica ATCC 14665</name>
    <dbReference type="NCBI Taxonomy" id="1358026"/>
    <lineage>
        <taxon>Bacteria</taxon>
        <taxon>Bacillati</taxon>
        <taxon>Actinomycetota</taxon>
        <taxon>Actinomycetes</taxon>
        <taxon>Micrococcales</taxon>
        <taxon>Microbacteriaceae</taxon>
        <taxon>Leifsonia</taxon>
    </lineage>
</organism>
<keyword evidence="4 8" id="KW-0067">ATP-binding</keyword>
<dbReference type="HOGENOM" id="CLU_000604_1_22_11"/>
<dbReference type="OrthoDB" id="9802264at2"/>
<feature type="domain" description="ABC transporter" evidence="7">
    <location>
        <begin position="2"/>
        <end position="237"/>
    </location>
</feature>
<dbReference type="PATRIC" id="fig|1358026.3.peg.2111"/>
<dbReference type="AlphaFoldDB" id="U2T8Y5"/>
<dbReference type="PROSITE" id="PS50893">
    <property type="entry name" value="ABC_TRANSPORTER_2"/>
    <property type="match status" value="1"/>
</dbReference>
<evidence type="ECO:0000256" key="6">
    <source>
        <dbReference type="SAM" id="MobiDB-lite"/>
    </source>
</evidence>
<comment type="caution">
    <text evidence="8">The sequence shown here is derived from an EMBL/GenBank/DDBJ whole genome shotgun (WGS) entry which is preliminary data.</text>
</comment>
<dbReference type="InterPro" id="IPR027417">
    <property type="entry name" value="P-loop_NTPase"/>
</dbReference>
<evidence type="ECO:0000256" key="5">
    <source>
        <dbReference type="ARBA" id="ARBA00066388"/>
    </source>
</evidence>
<accession>U2T8Y5</accession>
<keyword evidence="3" id="KW-0547">Nucleotide-binding</keyword>
<evidence type="ECO:0000256" key="2">
    <source>
        <dbReference type="ARBA" id="ARBA00022448"/>
    </source>
</evidence>
<feature type="region of interest" description="Disordered" evidence="6">
    <location>
        <begin position="257"/>
        <end position="292"/>
    </location>
</feature>
<evidence type="ECO:0000256" key="4">
    <source>
        <dbReference type="ARBA" id="ARBA00022840"/>
    </source>
</evidence>
<evidence type="ECO:0000313" key="8">
    <source>
        <dbReference type="EMBL" id="ERK71162.1"/>
    </source>
</evidence>
<sequence>MIEFRSVTKQFPDGTVAVDDFSLVIPSRKITVLVGSSGSGKTTILRMINRMVDPTSGTVEIDGEDVQQLRPVNLRRSIGYVMQNSGLLPHRKVVDNIATVPLLRGVKKREARERALELMDTVGLERSLADRYPSQLSGGQQQRVGVARGLAVDPNILLMDEPFGAVDPIVRDELQNELLHLQRELDKTVVFVTHDIDEAFRLGSQVVIFRKGGIVAQQGTPSEILAAPADEFVASFIGADRGRRALHVEQTPTGDVLVDSEGRPAGVLTPSDEAKATTLPVVGASAQGEEAS</sequence>
<dbReference type="Proteomes" id="UP000016605">
    <property type="component" value="Unassembled WGS sequence"/>
</dbReference>
<dbReference type="InterPro" id="IPR017871">
    <property type="entry name" value="ABC_transporter-like_CS"/>
</dbReference>
<comment type="similarity">
    <text evidence="1">Belongs to the ABC transporter superfamily.</text>
</comment>
<dbReference type="RefSeq" id="WP_021762841.1">
    <property type="nucleotide sequence ID" value="NZ_KI272197.1"/>
</dbReference>
<reference evidence="8 9" key="1">
    <citation type="submission" date="2013-08" db="EMBL/GenBank/DDBJ databases">
        <authorList>
            <person name="Weinstock G."/>
            <person name="Sodergren E."/>
            <person name="Wylie T."/>
            <person name="Fulton L."/>
            <person name="Fulton R."/>
            <person name="Fronick C."/>
            <person name="O'Laughlin M."/>
            <person name="Godfrey J."/>
            <person name="Miner T."/>
            <person name="Herter B."/>
            <person name="Appelbaum E."/>
            <person name="Cordes M."/>
            <person name="Lek S."/>
            <person name="Wollam A."/>
            <person name="Pepin K.H."/>
            <person name="Palsikar V.B."/>
            <person name="Mitreva M."/>
            <person name="Wilson R.K."/>
        </authorList>
    </citation>
    <scope>NUCLEOTIDE SEQUENCE [LARGE SCALE GENOMIC DNA]</scope>
    <source>
        <strain evidence="8 9">ATCC 14665</strain>
    </source>
</reference>
<dbReference type="EC" id="7.6.2.9" evidence="5"/>
<dbReference type="Pfam" id="PF00005">
    <property type="entry name" value="ABC_tran"/>
    <property type="match status" value="1"/>
</dbReference>
<dbReference type="PANTHER" id="PTHR43117:SF4">
    <property type="entry name" value="OSMOPROTECTANT IMPORT ATP-BINDING PROTEIN OSMV"/>
    <property type="match status" value="1"/>
</dbReference>